<evidence type="ECO:0000313" key="4">
    <source>
        <dbReference type="Proteomes" id="UP001140510"/>
    </source>
</evidence>
<evidence type="ECO:0000313" key="3">
    <source>
        <dbReference type="EMBL" id="KAJ4410125.1"/>
    </source>
</evidence>
<dbReference type="PANTHER" id="PTHR36182">
    <property type="entry name" value="PROTEIN, PUTATIVE (AFU_ORTHOLOGUE AFUA_6G10930)-RELATED"/>
    <property type="match status" value="1"/>
</dbReference>
<feature type="signal peptide" evidence="2">
    <location>
        <begin position="1"/>
        <end position="17"/>
    </location>
</feature>
<feature type="compositionally biased region" description="Low complexity" evidence="1">
    <location>
        <begin position="199"/>
        <end position="225"/>
    </location>
</feature>
<accession>A0A9W8ZL21</accession>
<dbReference type="PANTHER" id="PTHR36182:SF1">
    <property type="entry name" value="PROTEIN, PUTATIVE (AFU_ORTHOLOGUE AFUA_6G10930)-RELATED"/>
    <property type="match status" value="1"/>
</dbReference>
<evidence type="ECO:0000256" key="1">
    <source>
        <dbReference type="SAM" id="MobiDB-lite"/>
    </source>
</evidence>
<comment type="caution">
    <text evidence="3">The sequence shown here is derived from an EMBL/GenBank/DDBJ whole genome shotgun (WGS) entry which is preliminary data.</text>
</comment>
<feature type="compositionally biased region" description="Acidic residues" evidence="1">
    <location>
        <begin position="263"/>
        <end position="310"/>
    </location>
</feature>
<protein>
    <recommendedName>
        <fullName evidence="5">Lytic polysaccharide monooxygenase</fullName>
    </recommendedName>
</protein>
<sequence>MYTNAITLLALAGAAQAHMSLWYPGPLGGAKAANAASTDSNVDPELNFPLGCCDSNGDPTEPSPGICRGHLDLFDDEEPQVTWQPGQDAYFQLSDYTYTADAPGGTHYGGSCQVGFSTDKGKTWKVAASYNGNCPLRGEDGSPEVQTFDFKVPTGIPEGKALFGWIWLNREHESFMNCAAVQIGEGSGNTSTPTNPVAPSVSATKPSKPSSSSYQPSQPEEPQFSLAPQPTSTRAAGKPSYPTASASPSKPDDYSEKPSYDAPPEDDSEETDDSEDTEDSEENGDESEENNDDSQENTDDSEENTDDSEDDNKRTRPGYWHPNRHQSIKYKMIDEHKCKIDTVAKRAECECKAISGCSSQKRALVERKAVRMVRRDAFKKRTDGCAWDSAPSMVVSYYTVDAKCAPNAKMNVPESDTFEIGWSEPCGVVEGDGEYPVKEMDCNMFS</sequence>
<gene>
    <name evidence="3" type="ORF">N0V91_002134</name>
</gene>
<dbReference type="Gene3D" id="2.70.50.70">
    <property type="match status" value="1"/>
</dbReference>
<proteinExistence type="predicted"/>
<dbReference type="Proteomes" id="UP001140510">
    <property type="component" value="Unassembled WGS sequence"/>
</dbReference>
<evidence type="ECO:0000256" key="2">
    <source>
        <dbReference type="SAM" id="SignalP"/>
    </source>
</evidence>
<feature type="compositionally biased region" description="Basic and acidic residues" evidence="1">
    <location>
        <begin position="250"/>
        <end position="259"/>
    </location>
</feature>
<reference evidence="3" key="1">
    <citation type="submission" date="2022-10" db="EMBL/GenBank/DDBJ databases">
        <title>Tapping the CABI collections for fungal endophytes: first genome assemblies for Collariella, Neodidymelliopsis, Ascochyta clinopodiicola, Didymella pomorum, Didymosphaeria variabile, Neocosmospora piperis and Neocucurbitaria cava.</title>
        <authorList>
            <person name="Hill R."/>
        </authorList>
    </citation>
    <scope>NUCLEOTIDE SEQUENCE</scope>
    <source>
        <strain evidence="3">IMI 355091</strain>
    </source>
</reference>
<name>A0A9W8ZL21_9PLEO</name>
<dbReference type="OrthoDB" id="2342176at2759"/>
<dbReference type="AlphaFoldDB" id="A0A9W8ZL21"/>
<feature type="compositionally biased region" description="Polar residues" evidence="1">
    <location>
        <begin position="188"/>
        <end position="197"/>
    </location>
</feature>
<keyword evidence="4" id="KW-1185">Reference proteome</keyword>
<feature type="chain" id="PRO_5040912894" description="Lytic polysaccharide monooxygenase" evidence="2">
    <location>
        <begin position="18"/>
        <end position="446"/>
    </location>
</feature>
<organism evidence="3 4">
    <name type="scientific">Didymella pomorum</name>
    <dbReference type="NCBI Taxonomy" id="749634"/>
    <lineage>
        <taxon>Eukaryota</taxon>
        <taxon>Fungi</taxon>
        <taxon>Dikarya</taxon>
        <taxon>Ascomycota</taxon>
        <taxon>Pezizomycotina</taxon>
        <taxon>Dothideomycetes</taxon>
        <taxon>Pleosporomycetidae</taxon>
        <taxon>Pleosporales</taxon>
        <taxon>Pleosporineae</taxon>
        <taxon>Didymellaceae</taxon>
        <taxon>Didymella</taxon>
    </lineage>
</organism>
<keyword evidence="2" id="KW-0732">Signal</keyword>
<evidence type="ECO:0008006" key="5">
    <source>
        <dbReference type="Google" id="ProtNLM"/>
    </source>
</evidence>
<feature type="region of interest" description="Disordered" evidence="1">
    <location>
        <begin position="186"/>
        <end position="323"/>
    </location>
</feature>
<dbReference type="EMBL" id="JAPEVA010000009">
    <property type="protein sequence ID" value="KAJ4410125.1"/>
    <property type="molecule type" value="Genomic_DNA"/>
</dbReference>